<feature type="transmembrane region" description="Helical" evidence="1">
    <location>
        <begin position="155"/>
        <end position="177"/>
    </location>
</feature>
<organism evidence="3 4">
    <name type="scientific">Nyssa sinensis</name>
    <dbReference type="NCBI Taxonomy" id="561372"/>
    <lineage>
        <taxon>Eukaryota</taxon>
        <taxon>Viridiplantae</taxon>
        <taxon>Streptophyta</taxon>
        <taxon>Embryophyta</taxon>
        <taxon>Tracheophyta</taxon>
        <taxon>Spermatophyta</taxon>
        <taxon>Magnoliopsida</taxon>
        <taxon>eudicotyledons</taxon>
        <taxon>Gunneridae</taxon>
        <taxon>Pentapetalae</taxon>
        <taxon>asterids</taxon>
        <taxon>Cornales</taxon>
        <taxon>Nyssaceae</taxon>
        <taxon>Nyssa</taxon>
    </lineage>
</organism>
<dbReference type="AlphaFoldDB" id="A0A5J5BAI5"/>
<name>A0A5J5BAI5_9ASTE</name>
<dbReference type="EMBL" id="CM018037">
    <property type="protein sequence ID" value="KAA8539664.1"/>
    <property type="molecule type" value="Genomic_DNA"/>
</dbReference>
<keyword evidence="4" id="KW-1185">Reference proteome</keyword>
<proteinExistence type="predicted"/>
<keyword evidence="1" id="KW-0812">Transmembrane</keyword>
<protein>
    <recommendedName>
        <fullName evidence="2">Bifunctional inhibitor/plant lipid transfer protein/seed storage helical domain-containing protein</fullName>
    </recommendedName>
</protein>
<dbReference type="OrthoDB" id="666653at2759"/>
<dbReference type="InterPro" id="IPR016140">
    <property type="entry name" value="Bifunc_inhib/LTP/seed_store"/>
</dbReference>
<dbReference type="Gene3D" id="1.10.110.10">
    <property type="entry name" value="Plant lipid-transfer and hydrophobic proteins"/>
    <property type="match status" value="1"/>
</dbReference>
<feature type="transmembrane region" description="Helical" evidence="1">
    <location>
        <begin position="114"/>
        <end position="135"/>
    </location>
</feature>
<dbReference type="InterPro" id="IPR036312">
    <property type="entry name" value="Bifun_inhib/LTP/seed_sf"/>
</dbReference>
<feature type="domain" description="Bifunctional inhibitor/plant lipid transfer protein/seed storage helical" evidence="2">
    <location>
        <begin position="222"/>
        <end position="290"/>
    </location>
</feature>
<dbReference type="Proteomes" id="UP000325577">
    <property type="component" value="Linkage Group LG14"/>
</dbReference>
<dbReference type="PANTHER" id="PTHR33430:SF7">
    <property type="entry name" value="OS07G0240400 PROTEIN"/>
    <property type="match status" value="1"/>
</dbReference>
<reference evidence="3 4" key="1">
    <citation type="submission" date="2019-09" db="EMBL/GenBank/DDBJ databases">
        <title>A chromosome-level genome assembly of the Chinese tupelo Nyssa sinensis.</title>
        <authorList>
            <person name="Yang X."/>
            <person name="Kang M."/>
            <person name="Yang Y."/>
            <person name="Xiong H."/>
            <person name="Wang M."/>
            <person name="Zhang Z."/>
            <person name="Wang Z."/>
            <person name="Wu H."/>
            <person name="Ma T."/>
            <person name="Liu J."/>
            <person name="Xi Z."/>
        </authorList>
    </citation>
    <scope>NUCLEOTIDE SEQUENCE [LARGE SCALE GENOMIC DNA]</scope>
    <source>
        <strain evidence="3">J267</strain>
        <tissue evidence="3">Leaf</tissue>
    </source>
</reference>
<accession>A0A5J5BAI5</accession>
<sequence>MDDTPPSKSGTSIQTTALDGILNVNSLFTLGVFIGLTWQPADITNTLIDDPNCVADSKVAKDLFAYQVYSFSSFLFSSLVALALKQAVRISKTARSRTILTHDLAHINRNALRVGYMLSAAGSVSGSVFLVLSLVNVVQIKLGTLACGSSHSYGAVVPLLIFVPSALLIYWSCQLFIQCSEEMEAPMKYIWVLGFLVFLGIAGFNGVDGAGECGKSSPDAEAFKLVPCASAAQDENAAVSKNCCVQVKKLGQNPSCLCAVMLSNTAKSSGVKPEVAITIPKRCNIADRPVGYKCGDYTLP</sequence>
<evidence type="ECO:0000259" key="2">
    <source>
        <dbReference type="Pfam" id="PF14368"/>
    </source>
</evidence>
<dbReference type="PANTHER" id="PTHR33430">
    <property type="entry name" value="MATERNAL EFFECT EMBRYO ARREST PROTEIN"/>
    <property type="match status" value="1"/>
</dbReference>
<gene>
    <name evidence="3" type="ORF">F0562_026357</name>
</gene>
<keyword evidence="1" id="KW-0472">Membrane</keyword>
<dbReference type="CDD" id="cd00010">
    <property type="entry name" value="AAI_LTSS"/>
    <property type="match status" value="1"/>
</dbReference>
<evidence type="ECO:0000256" key="1">
    <source>
        <dbReference type="SAM" id="Phobius"/>
    </source>
</evidence>
<evidence type="ECO:0000313" key="4">
    <source>
        <dbReference type="Proteomes" id="UP000325577"/>
    </source>
</evidence>
<dbReference type="SUPFAM" id="SSF47699">
    <property type="entry name" value="Bifunctional inhibitor/lipid-transfer protein/seed storage 2S albumin"/>
    <property type="match status" value="1"/>
</dbReference>
<dbReference type="Pfam" id="PF14368">
    <property type="entry name" value="LTP_2"/>
    <property type="match status" value="1"/>
</dbReference>
<feature type="transmembrane region" description="Helical" evidence="1">
    <location>
        <begin position="189"/>
        <end position="207"/>
    </location>
</feature>
<evidence type="ECO:0000313" key="3">
    <source>
        <dbReference type="EMBL" id="KAA8539664.1"/>
    </source>
</evidence>
<keyword evidence="1" id="KW-1133">Transmembrane helix</keyword>
<feature type="transmembrane region" description="Helical" evidence="1">
    <location>
        <begin position="64"/>
        <end position="84"/>
    </location>
</feature>